<dbReference type="GO" id="GO:0005524">
    <property type="term" value="F:ATP binding"/>
    <property type="evidence" value="ECO:0007669"/>
    <property type="project" value="UniProtKB-UniRule"/>
</dbReference>
<sequence length="250" mass="27984">MLSGGASKRTIGAGLSTMNPSVSTQESRVIVYDRDALPPPGPALFDVDAWRAEGALDGAAPGRGTAFFIDAPFGRVVLRRYFRGGWAAKLSRDRYVYLGLKASRPFREFELLRRMNADGLRVPEPLAAQVRRHGLLYSGALMTRRIPRSRAWPDRFADPDLDWRRVGAGLREFHDAGVDHADMNARNILFRDGESAPWLIDFDRCSYRPGHAVDGGRNLARLRRSLDKLWVGDEARLDRLWSALLSGYSS</sequence>
<evidence type="ECO:0000256" key="9">
    <source>
        <dbReference type="ARBA" id="ARBA00022777"/>
    </source>
</evidence>
<dbReference type="GO" id="GO:0016773">
    <property type="term" value="F:phosphotransferase activity, alcohol group as acceptor"/>
    <property type="evidence" value="ECO:0007669"/>
    <property type="project" value="UniProtKB-UniRule"/>
</dbReference>
<feature type="active site" evidence="15">
    <location>
        <position position="182"/>
    </location>
</feature>
<keyword evidence="6 15" id="KW-0997">Cell inner membrane</keyword>
<keyword evidence="5 15" id="KW-1003">Cell membrane</keyword>
<evidence type="ECO:0000256" key="14">
    <source>
        <dbReference type="ARBA" id="ARBA00034417"/>
    </source>
</evidence>
<dbReference type="GO" id="GO:0016301">
    <property type="term" value="F:kinase activity"/>
    <property type="evidence" value="ECO:0007669"/>
    <property type="project" value="UniProtKB-KW"/>
</dbReference>
<dbReference type="InterPro" id="IPR022826">
    <property type="entry name" value="KDO_kinase"/>
</dbReference>
<keyword evidence="7 15" id="KW-0808">Transferase</keyword>
<evidence type="ECO:0000256" key="10">
    <source>
        <dbReference type="ARBA" id="ARBA00022840"/>
    </source>
</evidence>
<dbReference type="UniPathway" id="UPA00958"/>
<protein>
    <recommendedName>
        <fullName evidence="13 15">3-deoxy-D-manno-octulosonic acid kinase</fullName>
        <shortName evidence="15">Kdo kinase</shortName>
        <ecNumber evidence="4 15">2.7.1.166</ecNumber>
    </recommendedName>
</protein>
<accession>A0A5N0TAE1</accession>
<dbReference type="Gene3D" id="1.10.510.10">
    <property type="entry name" value="Transferase(Phosphotransferase) domain 1"/>
    <property type="match status" value="1"/>
</dbReference>
<evidence type="ECO:0000313" key="17">
    <source>
        <dbReference type="Proteomes" id="UP000325372"/>
    </source>
</evidence>
<evidence type="ECO:0000256" key="11">
    <source>
        <dbReference type="ARBA" id="ARBA00022985"/>
    </source>
</evidence>
<dbReference type="NCBIfam" id="NF002475">
    <property type="entry name" value="PRK01723.1"/>
    <property type="match status" value="1"/>
</dbReference>
<comment type="pathway">
    <text evidence="2 15">Bacterial outer membrane biogenesis; LPS core biosynthesis.</text>
</comment>
<evidence type="ECO:0000313" key="16">
    <source>
        <dbReference type="EMBL" id="KAA9130309.1"/>
    </source>
</evidence>
<comment type="caution">
    <text evidence="16">The sequence shown here is derived from an EMBL/GenBank/DDBJ whole genome shotgun (WGS) entry which is preliminary data.</text>
</comment>
<dbReference type="EMBL" id="VYXP01000008">
    <property type="protein sequence ID" value="KAA9130309.1"/>
    <property type="molecule type" value="Genomic_DNA"/>
</dbReference>
<dbReference type="EC" id="2.7.1.166" evidence="4 15"/>
<dbReference type="AlphaFoldDB" id="A0A5N0TAE1"/>
<comment type="similarity">
    <text evidence="3 15">Belongs to the protein kinase superfamily. KdkA/RfaP family.</text>
</comment>
<dbReference type="HAMAP" id="MF_00521">
    <property type="entry name" value="KDO_kinase"/>
    <property type="match status" value="1"/>
</dbReference>
<dbReference type="GO" id="GO:0009244">
    <property type="term" value="P:lipopolysaccharide core region biosynthetic process"/>
    <property type="evidence" value="ECO:0007669"/>
    <property type="project" value="UniProtKB-UniRule"/>
</dbReference>
<evidence type="ECO:0000256" key="13">
    <source>
        <dbReference type="ARBA" id="ARBA00029511"/>
    </source>
</evidence>
<evidence type="ECO:0000256" key="5">
    <source>
        <dbReference type="ARBA" id="ARBA00022475"/>
    </source>
</evidence>
<evidence type="ECO:0000256" key="3">
    <source>
        <dbReference type="ARBA" id="ARBA00010327"/>
    </source>
</evidence>
<evidence type="ECO:0000256" key="8">
    <source>
        <dbReference type="ARBA" id="ARBA00022741"/>
    </source>
</evidence>
<evidence type="ECO:0000256" key="4">
    <source>
        <dbReference type="ARBA" id="ARBA00011988"/>
    </source>
</evidence>
<keyword evidence="9 15" id="KW-0418">Kinase</keyword>
<dbReference type="Proteomes" id="UP000325372">
    <property type="component" value="Unassembled WGS sequence"/>
</dbReference>
<evidence type="ECO:0000256" key="15">
    <source>
        <dbReference type="HAMAP-Rule" id="MF_00521"/>
    </source>
</evidence>
<evidence type="ECO:0000256" key="12">
    <source>
        <dbReference type="ARBA" id="ARBA00023136"/>
    </source>
</evidence>
<evidence type="ECO:0000256" key="2">
    <source>
        <dbReference type="ARBA" id="ARBA00004713"/>
    </source>
</evidence>
<comment type="catalytic activity">
    <reaction evidence="14 15">
        <text>an alpha-Kdo-(2-&gt;6)-lipid IVA + ATP = a 4-O-phospho-alpha-Kdo-(2-&gt;6)-lipid IVA + ADP + H(+)</text>
        <dbReference type="Rhea" id="RHEA:74271"/>
        <dbReference type="ChEBI" id="CHEBI:15378"/>
        <dbReference type="ChEBI" id="CHEBI:30616"/>
        <dbReference type="ChEBI" id="CHEBI:176428"/>
        <dbReference type="ChEBI" id="CHEBI:193140"/>
        <dbReference type="ChEBI" id="CHEBI:456216"/>
        <dbReference type="EC" id="2.7.1.166"/>
    </reaction>
</comment>
<keyword evidence="12 15" id="KW-0472">Membrane</keyword>
<dbReference type="Pfam" id="PF06293">
    <property type="entry name" value="Kdo"/>
    <property type="match status" value="1"/>
</dbReference>
<keyword evidence="11 15" id="KW-0448">Lipopolysaccharide biosynthesis</keyword>
<gene>
    <name evidence="15" type="primary">kdkA</name>
    <name evidence="16" type="ORF">F3N42_13300</name>
</gene>
<proteinExistence type="inferred from homology"/>
<dbReference type="SUPFAM" id="SSF56112">
    <property type="entry name" value="Protein kinase-like (PK-like)"/>
    <property type="match status" value="1"/>
</dbReference>
<comment type="subcellular location">
    <subcellularLocation>
        <location evidence="1 15">Cell inner membrane</location>
        <topology evidence="1 15">Peripheral membrane protein</topology>
        <orientation evidence="1 15">Cytoplasmic side</orientation>
    </subcellularLocation>
</comment>
<keyword evidence="17" id="KW-1185">Reference proteome</keyword>
<evidence type="ECO:0000256" key="6">
    <source>
        <dbReference type="ARBA" id="ARBA00022519"/>
    </source>
</evidence>
<reference evidence="16 17" key="1">
    <citation type="submission" date="2019-09" db="EMBL/GenBank/DDBJ databases">
        <title>Wenzhouxiangella sp. Genome sequencing and assembly.</title>
        <authorList>
            <person name="Zhang R."/>
        </authorList>
    </citation>
    <scope>NUCLEOTIDE SEQUENCE [LARGE SCALE GENOMIC DNA]</scope>
    <source>
        <strain evidence="16 17">W260</strain>
    </source>
</reference>
<evidence type="ECO:0000256" key="1">
    <source>
        <dbReference type="ARBA" id="ARBA00004515"/>
    </source>
</evidence>
<comment type="function">
    <text evidence="15">Catalyzes the ATP-dependent phosphorylation of the 3-deoxy-D-manno-octulosonic acid (Kdo) residue in Kdo-lipid IV(A) at the 4-OH position.</text>
</comment>
<keyword evidence="8 15" id="KW-0547">Nucleotide-binding</keyword>
<dbReference type="GO" id="GO:0005886">
    <property type="term" value="C:plasma membrane"/>
    <property type="evidence" value="ECO:0007669"/>
    <property type="project" value="UniProtKB-SubCell"/>
</dbReference>
<organism evidence="16 17">
    <name type="scientific">Marinihelvus fidelis</name>
    <dbReference type="NCBI Taxonomy" id="2613842"/>
    <lineage>
        <taxon>Bacteria</taxon>
        <taxon>Pseudomonadati</taxon>
        <taxon>Pseudomonadota</taxon>
        <taxon>Gammaproteobacteria</taxon>
        <taxon>Chromatiales</taxon>
        <taxon>Wenzhouxiangellaceae</taxon>
        <taxon>Marinihelvus</taxon>
    </lineage>
</organism>
<name>A0A5N0TAE1_9GAMM</name>
<dbReference type="InterPro" id="IPR011009">
    <property type="entry name" value="Kinase-like_dom_sf"/>
</dbReference>
<keyword evidence="10 15" id="KW-0067">ATP-binding</keyword>
<evidence type="ECO:0000256" key="7">
    <source>
        <dbReference type="ARBA" id="ARBA00022679"/>
    </source>
</evidence>